<keyword evidence="1" id="KW-0812">Transmembrane</keyword>
<name>A0ABW5CQJ1_9HYPH</name>
<dbReference type="InterPro" id="IPR009325">
    <property type="entry name" value="DUF983"/>
</dbReference>
<dbReference type="Pfam" id="PF06170">
    <property type="entry name" value="DUF983"/>
    <property type="match status" value="1"/>
</dbReference>
<keyword evidence="3" id="KW-1185">Reference proteome</keyword>
<comment type="caution">
    <text evidence="2">The sequence shown here is derived from an EMBL/GenBank/DDBJ whole genome shotgun (WGS) entry which is preliminary data.</text>
</comment>
<dbReference type="RefSeq" id="WP_209736611.1">
    <property type="nucleotide sequence ID" value="NZ_CP072611.1"/>
</dbReference>
<reference evidence="3" key="1">
    <citation type="journal article" date="2019" name="Int. J. Syst. Evol. Microbiol.">
        <title>The Global Catalogue of Microorganisms (GCM) 10K type strain sequencing project: providing services to taxonomists for standard genome sequencing and annotation.</title>
        <authorList>
            <consortium name="The Broad Institute Genomics Platform"/>
            <consortium name="The Broad Institute Genome Sequencing Center for Infectious Disease"/>
            <person name="Wu L."/>
            <person name="Ma J."/>
        </authorList>
    </citation>
    <scope>NUCLEOTIDE SEQUENCE [LARGE SCALE GENOMIC DNA]</scope>
    <source>
        <strain evidence="3">ZS-35-S2</strain>
    </source>
</reference>
<proteinExistence type="predicted"/>
<feature type="transmembrane region" description="Helical" evidence="1">
    <location>
        <begin position="57"/>
        <end position="77"/>
    </location>
</feature>
<evidence type="ECO:0000313" key="3">
    <source>
        <dbReference type="Proteomes" id="UP001597371"/>
    </source>
</evidence>
<protein>
    <submittedName>
        <fullName evidence="2">DUF983 domain-containing protein</fullName>
    </submittedName>
</protein>
<gene>
    <name evidence="2" type="ORF">ACFSKQ_14180</name>
</gene>
<evidence type="ECO:0000313" key="2">
    <source>
        <dbReference type="EMBL" id="MFD2238600.1"/>
    </source>
</evidence>
<dbReference type="EMBL" id="JBHUIJ010000019">
    <property type="protein sequence ID" value="MFD2238600.1"/>
    <property type="molecule type" value="Genomic_DNA"/>
</dbReference>
<keyword evidence="1" id="KW-0472">Membrane</keyword>
<feature type="transmembrane region" description="Helical" evidence="1">
    <location>
        <begin position="83"/>
        <end position="102"/>
    </location>
</feature>
<accession>A0ABW5CQJ1</accession>
<keyword evidence="1" id="KW-1133">Transmembrane helix</keyword>
<evidence type="ECO:0000256" key="1">
    <source>
        <dbReference type="SAM" id="Phobius"/>
    </source>
</evidence>
<dbReference type="Proteomes" id="UP001597371">
    <property type="component" value="Unassembled WGS sequence"/>
</dbReference>
<sequence>MLDESRYAGVDSAKAGLRGRCPRCGEGPLFAGFLRLDKRCEECGLDYTPFDTADGPAFFVMSLVGFLIVGLALYVEVAYSPSVFVHLLLWPILAAGLTLPTLRLSKGLLIGLQYRNKAEEGRLVRRGED</sequence>
<organism evidence="2 3">
    <name type="scientific">Aureimonas populi</name>
    <dbReference type="NCBI Taxonomy" id="1701758"/>
    <lineage>
        <taxon>Bacteria</taxon>
        <taxon>Pseudomonadati</taxon>
        <taxon>Pseudomonadota</taxon>
        <taxon>Alphaproteobacteria</taxon>
        <taxon>Hyphomicrobiales</taxon>
        <taxon>Aurantimonadaceae</taxon>
        <taxon>Aureimonas</taxon>
    </lineage>
</organism>